<dbReference type="AlphaFoldDB" id="A0A4C1V9U9"/>
<gene>
    <name evidence="1" type="ORF">EVAR_31553_1</name>
</gene>
<sequence length="106" mass="11855">MRESKAKRPKPNCRPTLFAGGQICNFLYVTFLTRTSRPAARGPLAAVEQTVRDDSRHALFGRISSMKLYIVYQKQTSCGIDGLGDMERGQTVLTERVISPRLHKSA</sequence>
<comment type="caution">
    <text evidence="1">The sequence shown here is derived from an EMBL/GenBank/DDBJ whole genome shotgun (WGS) entry which is preliminary data.</text>
</comment>
<evidence type="ECO:0000313" key="1">
    <source>
        <dbReference type="EMBL" id="GBP34684.1"/>
    </source>
</evidence>
<evidence type="ECO:0000313" key="2">
    <source>
        <dbReference type="Proteomes" id="UP000299102"/>
    </source>
</evidence>
<name>A0A4C1V9U9_EUMVA</name>
<organism evidence="1 2">
    <name type="scientific">Eumeta variegata</name>
    <name type="common">Bagworm moth</name>
    <name type="synonym">Eumeta japonica</name>
    <dbReference type="NCBI Taxonomy" id="151549"/>
    <lineage>
        <taxon>Eukaryota</taxon>
        <taxon>Metazoa</taxon>
        <taxon>Ecdysozoa</taxon>
        <taxon>Arthropoda</taxon>
        <taxon>Hexapoda</taxon>
        <taxon>Insecta</taxon>
        <taxon>Pterygota</taxon>
        <taxon>Neoptera</taxon>
        <taxon>Endopterygota</taxon>
        <taxon>Lepidoptera</taxon>
        <taxon>Glossata</taxon>
        <taxon>Ditrysia</taxon>
        <taxon>Tineoidea</taxon>
        <taxon>Psychidae</taxon>
        <taxon>Oiketicinae</taxon>
        <taxon>Eumeta</taxon>
    </lineage>
</organism>
<keyword evidence="2" id="KW-1185">Reference proteome</keyword>
<proteinExistence type="predicted"/>
<dbReference type="Proteomes" id="UP000299102">
    <property type="component" value="Unassembled WGS sequence"/>
</dbReference>
<dbReference type="EMBL" id="BGZK01000292">
    <property type="protein sequence ID" value="GBP34684.1"/>
    <property type="molecule type" value="Genomic_DNA"/>
</dbReference>
<reference evidence="1 2" key="1">
    <citation type="journal article" date="2019" name="Commun. Biol.">
        <title>The bagworm genome reveals a unique fibroin gene that provides high tensile strength.</title>
        <authorList>
            <person name="Kono N."/>
            <person name="Nakamura H."/>
            <person name="Ohtoshi R."/>
            <person name="Tomita M."/>
            <person name="Numata K."/>
            <person name="Arakawa K."/>
        </authorList>
    </citation>
    <scope>NUCLEOTIDE SEQUENCE [LARGE SCALE GENOMIC DNA]</scope>
</reference>
<accession>A0A4C1V9U9</accession>
<protein>
    <submittedName>
        <fullName evidence="1">Uncharacterized protein</fullName>
    </submittedName>
</protein>